<dbReference type="RefSeq" id="XP_067926118.1">
    <property type="nucleotide sequence ID" value="XM_068061905.1"/>
</dbReference>
<reference evidence="2 3" key="1">
    <citation type="journal article" date="2017" name="Int. J. Parasitol.">
        <title>The genome of the protozoan parasite Cystoisospora suis and a reverse vaccinology approach to identify vaccine candidates.</title>
        <authorList>
            <person name="Palmieri N."/>
            <person name="Shrestha A."/>
            <person name="Ruttkowski B."/>
            <person name="Beck T."/>
            <person name="Vogl C."/>
            <person name="Tomley F."/>
            <person name="Blake D.P."/>
            <person name="Joachim A."/>
        </authorList>
    </citation>
    <scope>NUCLEOTIDE SEQUENCE [LARGE SCALE GENOMIC DNA]</scope>
    <source>
        <strain evidence="2 3">Wien I</strain>
    </source>
</reference>
<gene>
    <name evidence="2" type="ORF">CSUI_001700</name>
</gene>
<dbReference type="VEuPathDB" id="ToxoDB:CSUI_001700"/>
<accession>A0A2C6LBE8</accession>
<organism evidence="2 3">
    <name type="scientific">Cystoisospora suis</name>
    <dbReference type="NCBI Taxonomy" id="483139"/>
    <lineage>
        <taxon>Eukaryota</taxon>
        <taxon>Sar</taxon>
        <taxon>Alveolata</taxon>
        <taxon>Apicomplexa</taxon>
        <taxon>Conoidasida</taxon>
        <taxon>Coccidia</taxon>
        <taxon>Eucoccidiorida</taxon>
        <taxon>Eimeriorina</taxon>
        <taxon>Sarcocystidae</taxon>
        <taxon>Cystoisospora</taxon>
    </lineage>
</organism>
<feature type="region of interest" description="Disordered" evidence="1">
    <location>
        <begin position="85"/>
        <end position="119"/>
    </location>
</feature>
<comment type="caution">
    <text evidence="2">The sequence shown here is derived from an EMBL/GenBank/DDBJ whole genome shotgun (WGS) entry which is preliminary data.</text>
</comment>
<sequence>MAKFFVRILRRDSRNLSEVSENCHTSPVSSKRPLAIHSISTGYSKNGEQVKDRMVAQERRWEGLYGPCLLGRKSVFFLSMSDCRHREKEREKKKKEMHRSSREGERRREMALEENEKIQKRKRMNECMASSVDVLFPDRFLYRKES</sequence>
<name>A0A2C6LBE8_9APIC</name>
<feature type="compositionally biased region" description="Basic and acidic residues" evidence="1">
    <location>
        <begin position="98"/>
        <end position="118"/>
    </location>
</feature>
<evidence type="ECO:0000313" key="3">
    <source>
        <dbReference type="Proteomes" id="UP000221165"/>
    </source>
</evidence>
<keyword evidence="3" id="KW-1185">Reference proteome</keyword>
<dbReference type="AlphaFoldDB" id="A0A2C6LBE8"/>
<proteinExistence type="predicted"/>
<dbReference type="Proteomes" id="UP000221165">
    <property type="component" value="Unassembled WGS sequence"/>
</dbReference>
<dbReference type="GeneID" id="94425116"/>
<evidence type="ECO:0000313" key="2">
    <source>
        <dbReference type="EMBL" id="PHJ24445.1"/>
    </source>
</evidence>
<protein>
    <submittedName>
        <fullName evidence="2">Uncharacterized protein</fullName>
    </submittedName>
</protein>
<evidence type="ECO:0000256" key="1">
    <source>
        <dbReference type="SAM" id="MobiDB-lite"/>
    </source>
</evidence>
<dbReference type="EMBL" id="MIGC01000676">
    <property type="protein sequence ID" value="PHJ24445.1"/>
    <property type="molecule type" value="Genomic_DNA"/>
</dbReference>